<name>A0A1M6DTM4_BUTFI</name>
<dbReference type="AlphaFoldDB" id="A0A1M6DTM4"/>
<feature type="transmembrane region" description="Helical" evidence="1">
    <location>
        <begin position="99"/>
        <end position="119"/>
    </location>
</feature>
<keyword evidence="1" id="KW-0472">Membrane</keyword>
<protein>
    <submittedName>
        <fullName evidence="2">Uncharacterized protein</fullName>
    </submittedName>
</protein>
<evidence type="ECO:0000256" key="1">
    <source>
        <dbReference type="SAM" id="Phobius"/>
    </source>
</evidence>
<reference evidence="3" key="1">
    <citation type="submission" date="2016-11" db="EMBL/GenBank/DDBJ databases">
        <authorList>
            <person name="Varghese N."/>
            <person name="Submissions S."/>
        </authorList>
    </citation>
    <scope>NUCLEOTIDE SEQUENCE [LARGE SCALE GENOMIC DNA]</scope>
    <source>
        <strain evidence="3">DSM 3071</strain>
    </source>
</reference>
<dbReference type="GeneID" id="89509780"/>
<proteinExistence type="predicted"/>
<keyword evidence="3" id="KW-1185">Reference proteome</keyword>
<keyword evidence="1" id="KW-0812">Transmembrane</keyword>
<keyword evidence="1" id="KW-1133">Transmembrane helix</keyword>
<sequence length="127" mass="14224">MGFENVCKSLNAYFSNNKFLAPIQAFALPATFVCGALLIVSSIPGVSLGWFISVVRVFFYLFFFMLLGTENFLMIAIALGLRVAESLIDELVDIFKYGYFSWSSLVYIVVFGFLAYLAYMKSVKGTK</sequence>
<organism evidence="2 3">
    <name type="scientific">Butyrivibrio fibrisolvens DSM 3071</name>
    <dbReference type="NCBI Taxonomy" id="1121131"/>
    <lineage>
        <taxon>Bacteria</taxon>
        <taxon>Bacillati</taxon>
        <taxon>Bacillota</taxon>
        <taxon>Clostridia</taxon>
        <taxon>Lachnospirales</taxon>
        <taxon>Lachnospiraceae</taxon>
        <taxon>Butyrivibrio</taxon>
    </lineage>
</organism>
<dbReference type="Proteomes" id="UP000184278">
    <property type="component" value="Unassembled WGS sequence"/>
</dbReference>
<gene>
    <name evidence="2" type="ORF">SAMN02745229_03595</name>
</gene>
<feature type="transmembrane region" description="Helical" evidence="1">
    <location>
        <begin position="58"/>
        <end position="79"/>
    </location>
</feature>
<evidence type="ECO:0000313" key="2">
    <source>
        <dbReference type="EMBL" id="SHI76523.1"/>
    </source>
</evidence>
<dbReference type="EMBL" id="FQXK01000039">
    <property type="protein sequence ID" value="SHI76523.1"/>
    <property type="molecule type" value="Genomic_DNA"/>
</dbReference>
<feature type="transmembrane region" description="Helical" evidence="1">
    <location>
        <begin position="26"/>
        <end position="51"/>
    </location>
</feature>
<accession>A0A1M6DTM4</accession>
<dbReference type="OrthoDB" id="9916825at2"/>
<evidence type="ECO:0000313" key="3">
    <source>
        <dbReference type="Proteomes" id="UP000184278"/>
    </source>
</evidence>
<dbReference type="STRING" id="1121131.SAMN02745229_03595"/>
<dbReference type="RefSeq" id="WP_073389799.1">
    <property type="nucleotide sequence ID" value="NZ_FQXK01000039.1"/>
</dbReference>